<proteinExistence type="predicted"/>
<name>A0AB39V705_9FUSO</name>
<organism evidence="2">
    <name type="scientific">Leptotrichia alba</name>
    <dbReference type="NCBI Taxonomy" id="3239304"/>
    <lineage>
        <taxon>Bacteria</taxon>
        <taxon>Fusobacteriati</taxon>
        <taxon>Fusobacteriota</taxon>
        <taxon>Fusobacteriia</taxon>
        <taxon>Fusobacteriales</taxon>
        <taxon>Leptotrichiaceae</taxon>
        <taxon>Leptotrichia</taxon>
    </lineage>
</organism>
<gene>
    <name evidence="2" type="ORF">AB8B28_04380</name>
</gene>
<protein>
    <submittedName>
        <fullName evidence="2">Uncharacterized protein</fullName>
    </submittedName>
</protein>
<evidence type="ECO:0000256" key="1">
    <source>
        <dbReference type="SAM" id="Phobius"/>
    </source>
</evidence>
<keyword evidence="1" id="KW-0472">Membrane</keyword>
<sequence>MKKIVINKRKNVMLVMTCIVFMMTYSSLLGTPGFSYKLSIFVDENNLTHEDIKDLIVKINRIESQNNKKLTQELRKIGRRKEKENNKEFLTSEKNQNIFLEKEKNIQKNSKNIGDIGIFLMKKSENNLRARE</sequence>
<dbReference type="EMBL" id="CP165647">
    <property type="protein sequence ID" value="XDU63093.1"/>
    <property type="molecule type" value="Genomic_DNA"/>
</dbReference>
<accession>A0AB39V705</accession>
<dbReference type="RefSeq" id="WP_369717042.1">
    <property type="nucleotide sequence ID" value="NZ_CP165647.1"/>
</dbReference>
<feature type="transmembrane region" description="Helical" evidence="1">
    <location>
        <begin position="12"/>
        <end position="30"/>
    </location>
</feature>
<reference evidence="2" key="1">
    <citation type="submission" date="2024-07" db="EMBL/GenBank/DDBJ databases">
        <authorList>
            <person name="Li X.-J."/>
            <person name="Wang X."/>
        </authorList>
    </citation>
    <scope>NUCLEOTIDE SEQUENCE</scope>
    <source>
        <strain evidence="2">HSP-536</strain>
    </source>
</reference>
<dbReference type="KEGG" id="lala:AB8B28_04380"/>
<keyword evidence="1" id="KW-0812">Transmembrane</keyword>
<keyword evidence="1" id="KW-1133">Transmembrane helix</keyword>
<evidence type="ECO:0000313" key="2">
    <source>
        <dbReference type="EMBL" id="XDU63093.1"/>
    </source>
</evidence>
<dbReference type="AlphaFoldDB" id="A0AB39V705"/>